<dbReference type="Gene3D" id="3.10.110.10">
    <property type="entry name" value="Ubiquitin Conjugating Enzyme"/>
    <property type="match status" value="1"/>
</dbReference>
<evidence type="ECO:0000256" key="2">
    <source>
        <dbReference type="ARBA" id="ARBA00022679"/>
    </source>
</evidence>
<dbReference type="Pfam" id="PF00179">
    <property type="entry name" value="UQ_con"/>
    <property type="match status" value="1"/>
</dbReference>
<keyword evidence="8" id="KW-1185">Reference proteome</keyword>
<dbReference type="EC" id="2.3.2.23" evidence="1"/>
<keyword evidence="4" id="KW-0833">Ubl conjugation pathway</keyword>
<keyword evidence="3" id="KW-0547">Nucleotide-binding</keyword>
<dbReference type="GO" id="GO:0061631">
    <property type="term" value="F:ubiquitin conjugating enzyme activity"/>
    <property type="evidence" value="ECO:0007669"/>
    <property type="project" value="UniProtKB-EC"/>
</dbReference>
<dbReference type="EMBL" id="DAKRPA010000065">
    <property type="protein sequence ID" value="DBA00382.1"/>
    <property type="molecule type" value="Genomic_DNA"/>
</dbReference>
<evidence type="ECO:0000256" key="3">
    <source>
        <dbReference type="ARBA" id="ARBA00022741"/>
    </source>
</evidence>
<evidence type="ECO:0000313" key="7">
    <source>
        <dbReference type="EMBL" id="DBA00382.1"/>
    </source>
</evidence>
<dbReference type="InterPro" id="IPR016135">
    <property type="entry name" value="UBQ-conjugating_enzyme/RWD"/>
</dbReference>
<proteinExistence type="predicted"/>
<dbReference type="Proteomes" id="UP001146120">
    <property type="component" value="Unassembled WGS sequence"/>
</dbReference>
<dbReference type="SUPFAM" id="SSF54495">
    <property type="entry name" value="UBC-like"/>
    <property type="match status" value="1"/>
</dbReference>
<evidence type="ECO:0000256" key="4">
    <source>
        <dbReference type="ARBA" id="ARBA00022786"/>
    </source>
</evidence>
<evidence type="ECO:0000256" key="5">
    <source>
        <dbReference type="ARBA" id="ARBA00022840"/>
    </source>
</evidence>
<dbReference type="AlphaFoldDB" id="A0AAV2Z159"/>
<dbReference type="SMART" id="SM00212">
    <property type="entry name" value="UBCc"/>
    <property type="match status" value="1"/>
</dbReference>
<reference evidence="7" key="2">
    <citation type="journal article" date="2023" name="Microbiol Resour">
        <title>Decontamination and Annotation of the Draft Genome Sequence of the Oomycete Lagenidium giganteum ARSEF 373.</title>
        <authorList>
            <person name="Morgan W.R."/>
            <person name="Tartar A."/>
        </authorList>
    </citation>
    <scope>NUCLEOTIDE SEQUENCE</scope>
    <source>
        <strain evidence="7">ARSEF 373</strain>
    </source>
</reference>
<name>A0AAV2Z159_9STRA</name>
<evidence type="ECO:0000256" key="1">
    <source>
        <dbReference type="ARBA" id="ARBA00012486"/>
    </source>
</evidence>
<protein>
    <recommendedName>
        <fullName evidence="1">E2 ubiquitin-conjugating enzyme</fullName>
        <ecNumber evidence="1">2.3.2.23</ecNumber>
    </recommendedName>
</protein>
<dbReference type="InterPro" id="IPR000608">
    <property type="entry name" value="UBC"/>
</dbReference>
<comment type="caution">
    <text evidence="7">The sequence shown here is derived from an EMBL/GenBank/DDBJ whole genome shotgun (WGS) entry which is preliminary data.</text>
</comment>
<organism evidence="7 8">
    <name type="scientific">Lagenidium giganteum</name>
    <dbReference type="NCBI Taxonomy" id="4803"/>
    <lineage>
        <taxon>Eukaryota</taxon>
        <taxon>Sar</taxon>
        <taxon>Stramenopiles</taxon>
        <taxon>Oomycota</taxon>
        <taxon>Peronosporomycetes</taxon>
        <taxon>Pythiales</taxon>
        <taxon>Pythiaceae</taxon>
    </lineage>
</organism>
<gene>
    <name evidence="7" type="ORF">N0F65_000567</name>
</gene>
<dbReference type="FunFam" id="3.10.110.10:FF:000060">
    <property type="entry name" value="Ubiquitin conjugating enzyme (UbcB)"/>
    <property type="match status" value="1"/>
</dbReference>
<dbReference type="PROSITE" id="PS50127">
    <property type="entry name" value="UBC_2"/>
    <property type="match status" value="1"/>
</dbReference>
<dbReference type="GO" id="GO:0005524">
    <property type="term" value="F:ATP binding"/>
    <property type="evidence" value="ECO:0007669"/>
    <property type="project" value="UniProtKB-KW"/>
</dbReference>
<reference evidence="7" key="1">
    <citation type="submission" date="2022-11" db="EMBL/GenBank/DDBJ databases">
        <authorList>
            <person name="Morgan W.R."/>
            <person name="Tartar A."/>
        </authorList>
    </citation>
    <scope>NUCLEOTIDE SEQUENCE</scope>
    <source>
        <strain evidence="7">ARSEF 373</strain>
    </source>
</reference>
<sequence length="147" mass="16780">MARRLTKELAEFEKNSPDWCTVGSVDDNLMHWNAMLAGPENTPYAGGVFSIDLQFPNEYPFKAPKVKFLTRVYHPNVKSSSGEICADIINENWGPTLNVLYCLTAIKQILEQPDIDNPLEPEIAKQLQENREVYDNTARDWTKQYAS</sequence>
<evidence type="ECO:0000259" key="6">
    <source>
        <dbReference type="PROSITE" id="PS50127"/>
    </source>
</evidence>
<dbReference type="PANTHER" id="PTHR24068">
    <property type="entry name" value="UBIQUITIN-CONJUGATING ENZYME E2"/>
    <property type="match status" value="1"/>
</dbReference>
<keyword evidence="5" id="KW-0067">ATP-binding</keyword>
<accession>A0AAV2Z159</accession>
<feature type="domain" description="UBC core" evidence="6">
    <location>
        <begin position="1"/>
        <end position="147"/>
    </location>
</feature>
<keyword evidence="2" id="KW-0808">Transferase</keyword>
<evidence type="ECO:0000313" key="8">
    <source>
        <dbReference type="Proteomes" id="UP001146120"/>
    </source>
</evidence>